<keyword evidence="1" id="KW-1133">Transmembrane helix</keyword>
<dbReference type="HOGENOM" id="CLU_061747_1_0_10"/>
<dbReference type="KEGG" id="pbt:ING2E5B_0923"/>
<feature type="transmembrane region" description="Helical" evidence="1">
    <location>
        <begin position="167"/>
        <end position="186"/>
    </location>
</feature>
<dbReference type="EMBL" id="LN515532">
    <property type="protein sequence ID" value="CEA15684.1"/>
    <property type="molecule type" value="Genomic_DNA"/>
</dbReference>
<evidence type="ECO:0000313" key="4">
    <source>
        <dbReference type="Proteomes" id="UP000032417"/>
    </source>
</evidence>
<keyword evidence="1" id="KW-0472">Membrane</keyword>
<keyword evidence="1" id="KW-0812">Transmembrane</keyword>
<evidence type="ECO:0000259" key="2">
    <source>
        <dbReference type="PROSITE" id="PS51724"/>
    </source>
</evidence>
<sequence length="314" mass="35891">MNRLVTHIEFLLHEHNCVIIPELGGFVVNTSNSHRDGISIYLPPSCELVFNRDLTYNDGLLAESYMKTYSISFDAAMLWIEEEVSEMKKQLRDQRSVELGRLGSFILFDDNRFSYKPGSFIRPALFGLSMARLKPLIQLQKPVSLTEANRGVDSDSSYNKKRSLRTASVAAAVVAAVVLIMFFMPMSDRTIERQSAKISYETEWLTPKNNRSNEIIIENKATKEVVFPASEIVEITDDSPRYYIIMGVFKGDKSATRLAESLKADGFTGTNWLERPERIDVYSASFDNETDAEEFLKKVHKHYPKYSDAWILKR</sequence>
<evidence type="ECO:0000256" key="1">
    <source>
        <dbReference type="SAM" id="Phobius"/>
    </source>
</evidence>
<dbReference type="InterPro" id="IPR041268">
    <property type="entry name" value="HU-CCDC81_bac_2"/>
</dbReference>
<dbReference type="Pfam" id="PF18175">
    <property type="entry name" value="HU-CCDC81_bac_2"/>
    <property type="match status" value="1"/>
</dbReference>
<dbReference type="InterPro" id="IPR007730">
    <property type="entry name" value="SPOR-like_dom"/>
</dbReference>
<dbReference type="InterPro" id="IPR040495">
    <property type="entry name" value="HU-CCDC81_bac_1"/>
</dbReference>
<dbReference type="AlphaFoldDB" id="A0A098BYE1"/>
<dbReference type="Pfam" id="PF18174">
    <property type="entry name" value="HU-CCDC81_bac_1"/>
    <property type="match status" value="1"/>
</dbReference>
<gene>
    <name evidence="3" type="ORF">ING2E5B_0923</name>
</gene>
<dbReference type="OrthoDB" id="653949at2"/>
<proteinExistence type="predicted"/>
<dbReference type="SUPFAM" id="SSF110997">
    <property type="entry name" value="Sporulation related repeat"/>
    <property type="match status" value="1"/>
</dbReference>
<organism evidence="3 4">
    <name type="scientific">Fermentimonas caenicola</name>
    <dbReference type="NCBI Taxonomy" id="1562970"/>
    <lineage>
        <taxon>Bacteria</taxon>
        <taxon>Pseudomonadati</taxon>
        <taxon>Bacteroidota</taxon>
        <taxon>Bacteroidia</taxon>
        <taxon>Bacteroidales</taxon>
        <taxon>Dysgonomonadaceae</taxon>
        <taxon>Fermentimonas</taxon>
    </lineage>
</organism>
<dbReference type="InterPro" id="IPR036680">
    <property type="entry name" value="SPOR-like_sf"/>
</dbReference>
<dbReference type="PROSITE" id="PS51724">
    <property type="entry name" value="SPOR"/>
    <property type="match status" value="1"/>
</dbReference>
<accession>A0A098BYE1</accession>
<dbReference type="Proteomes" id="UP000032417">
    <property type="component" value="Chromosome 1"/>
</dbReference>
<protein>
    <recommendedName>
        <fullName evidence="2">SPOR domain-containing protein</fullName>
    </recommendedName>
</protein>
<keyword evidence="4" id="KW-1185">Reference proteome</keyword>
<dbReference type="GO" id="GO:0042834">
    <property type="term" value="F:peptidoglycan binding"/>
    <property type="evidence" value="ECO:0007669"/>
    <property type="project" value="InterPro"/>
</dbReference>
<reference evidence="3 4" key="1">
    <citation type="submission" date="2014-08" db="EMBL/GenBank/DDBJ databases">
        <authorList>
            <person name="Wibberg D."/>
        </authorList>
    </citation>
    <scope>NUCLEOTIDE SEQUENCE [LARGE SCALE GENOMIC DNA]</scope>
    <source>
        <strain evidence="4">ING2-E5B</strain>
    </source>
</reference>
<name>A0A098BYE1_9BACT</name>
<feature type="domain" description="SPOR" evidence="2">
    <location>
        <begin position="236"/>
        <end position="313"/>
    </location>
</feature>
<evidence type="ECO:0000313" key="3">
    <source>
        <dbReference type="EMBL" id="CEA15684.1"/>
    </source>
</evidence>
<dbReference type="STRING" id="1562970.ING2E5B_0923"/>